<evidence type="ECO:0000256" key="3">
    <source>
        <dbReference type="ARBA" id="ARBA00023118"/>
    </source>
</evidence>
<proteinExistence type="inferred from homology"/>
<keyword evidence="8" id="KW-1185">Reference proteome</keyword>
<dbReference type="Gene3D" id="3.30.70.1900">
    <property type="match status" value="1"/>
</dbReference>
<dbReference type="KEGG" id="abi:Aboo_1021"/>
<evidence type="ECO:0000313" key="8">
    <source>
        <dbReference type="Proteomes" id="UP000001400"/>
    </source>
</evidence>
<dbReference type="OrthoDB" id="43942at2157"/>
<organism evidence="7 8">
    <name type="scientific">Aciduliprofundum boonei (strain DSM 19572 / T469)</name>
    <dbReference type="NCBI Taxonomy" id="439481"/>
    <lineage>
        <taxon>Archaea</taxon>
        <taxon>Methanobacteriati</taxon>
        <taxon>Thermoplasmatota</taxon>
        <taxon>DHVE2 group</taxon>
        <taxon>Candidatus Aciduliprofundum</taxon>
    </lineage>
</organism>
<evidence type="ECO:0000259" key="6">
    <source>
        <dbReference type="Pfam" id="PF01881"/>
    </source>
</evidence>
<dbReference type="CDD" id="cd21140">
    <property type="entry name" value="Cas6_I-like"/>
    <property type="match status" value="1"/>
</dbReference>
<feature type="active site" description="Proton donor" evidence="5">
    <location>
        <position position="40"/>
    </location>
</feature>
<gene>
    <name evidence="7" type="ordered locus">Aboo_1021</name>
</gene>
<dbReference type="Pfam" id="PF01881">
    <property type="entry name" value="Cas_Cas6_C"/>
    <property type="match status" value="1"/>
</dbReference>
<feature type="site" description="Transition state stabilizer" evidence="4">
    <location>
        <position position="46"/>
    </location>
</feature>
<dbReference type="AlphaFoldDB" id="D3T9Q1"/>
<dbReference type="Proteomes" id="UP000001400">
    <property type="component" value="Chromosome"/>
</dbReference>
<keyword evidence="2" id="KW-0694">RNA-binding</keyword>
<feature type="domain" description="CRISPR associated protein Cas6 C-terminal" evidence="6">
    <location>
        <begin position="109"/>
        <end position="231"/>
    </location>
</feature>
<dbReference type="EMBL" id="CP001941">
    <property type="protein sequence ID" value="ADD08830.1"/>
    <property type="molecule type" value="Genomic_DNA"/>
</dbReference>
<protein>
    <submittedName>
        <fullName evidence="7">CRISPR-associated protein Cas6</fullName>
    </submittedName>
</protein>
<dbReference type="GO" id="GO:0016788">
    <property type="term" value="F:hydrolase activity, acting on ester bonds"/>
    <property type="evidence" value="ECO:0007669"/>
    <property type="project" value="InterPro"/>
</dbReference>
<keyword evidence="3" id="KW-0051">Antiviral defense</keyword>
<dbReference type="Gene3D" id="3.30.70.1890">
    <property type="match status" value="1"/>
</dbReference>
<dbReference type="GO" id="GO:0051607">
    <property type="term" value="P:defense response to virus"/>
    <property type="evidence" value="ECO:0007669"/>
    <property type="project" value="UniProtKB-KW"/>
</dbReference>
<dbReference type="PIRSF" id="PIRSF005054">
    <property type="entry name" value="PF1131"/>
    <property type="match status" value="1"/>
</dbReference>
<dbReference type="PANTHER" id="PTHR36984">
    <property type="entry name" value="CRISPR-ASSOCIATED ENDORIBONUCLEASE CAS6 1"/>
    <property type="match status" value="1"/>
</dbReference>
<sequence>MRLLIKLVPEKFLPFSKVNKHTIQGAIYSLLDGTEFSDLHSKNGFKFFTYSDLFPPGDFYPNKEKNLIVSSPNPKFIGELYSRLRDLEHIYLSDGPMKVAELKKFKVKTTGKFRSGSPVVIQKDNKKSKYFSFRDGGSMRFFMDRLKDNAVKKYNVYYDEELELDEDLFDLLQFQKEVSVVVKKDEKTFIVIGSVWSLLQKRIPKGYGKFYRFITDCGIGEKNSLGFGFLNPIDNE</sequence>
<name>D3T9Q1_ACIB4</name>
<accession>D3T9Q1</accession>
<dbReference type="InterPro" id="IPR010156">
    <property type="entry name" value="CRISPR-assoc_prot_Cas6"/>
</dbReference>
<comment type="similarity">
    <text evidence="1">Belongs to the CRISPR-associated protein Cas6/Cse3/CasE family.</text>
</comment>
<dbReference type="NCBIfam" id="TIGR01877">
    <property type="entry name" value="cas_cas6"/>
    <property type="match status" value="1"/>
</dbReference>
<dbReference type="HOGENOM" id="CLU_089858_1_0_2"/>
<feature type="active site" description="Proton acceptor" evidence="5">
    <location>
        <position position="28"/>
    </location>
</feature>
<evidence type="ECO:0000256" key="2">
    <source>
        <dbReference type="ARBA" id="ARBA00022884"/>
    </source>
</evidence>
<dbReference type="InterPro" id="IPR049435">
    <property type="entry name" value="Cas_Cas6_C"/>
</dbReference>
<dbReference type="InterPro" id="IPR045747">
    <property type="entry name" value="CRISPR-assoc_prot_Cas6_N_sf"/>
</dbReference>
<dbReference type="RefSeq" id="WP_012997302.1">
    <property type="nucleotide sequence ID" value="NC_013926.1"/>
</dbReference>
<evidence type="ECO:0000256" key="4">
    <source>
        <dbReference type="PIRSR" id="PIRSR005054-1"/>
    </source>
</evidence>
<evidence type="ECO:0000256" key="5">
    <source>
        <dbReference type="PIRSR" id="PIRSR005054-50"/>
    </source>
</evidence>
<evidence type="ECO:0000313" key="7">
    <source>
        <dbReference type="EMBL" id="ADD08830.1"/>
    </source>
</evidence>
<dbReference type="PANTHER" id="PTHR36984:SF1">
    <property type="entry name" value="CRISPR-ASSOCIATED ENDORIBONUCLEASE CAS6 1"/>
    <property type="match status" value="1"/>
</dbReference>
<dbReference type="GeneID" id="8827978"/>
<evidence type="ECO:0000256" key="1">
    <source>
        <dbReference type="ARBA" id="ARBA00005937"/>
    </source>
</evidence>
<dbReference type="GO" id="GO:0003723">
    <property type="term" value="F:RNA binding"/>
    <property type="evidence" value="ECO:0007669"/>
    <property type="project" value="UniProtKB-KW"/>
</dbReference>
<reference evidence="7" key="1">
    <citation type="submission" date="2010-02" db="EMBL/GenBank/DDBJ databases">
        <title>Complete sequence of Aciduliprofundum boonei T469.</title>
        <authorList>
            <consortium name="US DOE Joint Genome Institute"/>
            <person name="Lucas S."/>
            <person name="Copeland A."/>
            <person name="Lapidus A."/>
            <person name="Cheng J.-F."/>
            <person name="Bruce D."/>
            <person name="Goodwin L."/>
            <person name="Pitluck S."/>
            <person name="Saunders E."/>
            <person name="Detter J.C."/>
            <person name="Han C."/>
            <person name="Tapia R."/>
            <person name="Land M."/>
            <person name="Hauser L."/>
            <person name="Kyrpides N."/>
            <person name="Mikhailova N."/>
            <person name="Flores G."/>
            <person name="Reysenbach A.-L."/>
            <person name="Woyke T."/>
        </authorList>
    </citation>
    <scope>NUCLEOTIDE SEQUENCE</scope>
    <source>
        <strain evidence="7">T469</strain>
    </source>
</reference>